<reference evidence="3" key="4">
    <citation type="submission" date="2017-07" db="EMBL/GenBank/DDBJ databases">
        <title>WGS assembly of Chlamydomonas reinhardtii.</title>
        <authorList>
            <consortium name="Chlamydomonas Annotation Team"/>
            <consortium name="JGI Annotation Team"/>
            <person name="Merchant S.S."/>
            <person name="Prochnik S.E."/>
            <person name="Vallon O."/>
            <person name="Harris E.H."/>
            <person name="Karpowicz S.J."/>
            <person name="Witman G.B."/>
            <person name="Terry A."/>
            <person name="Salamov A."/>
            <person name="Fritz-Laylin L.K."/>
            <person name="Marechal-Drouard L."/>
            <person name="Marshall W.F."/>
            <person name="Qu L.H."/>
            <person name="Nelson D.R."/>
            <person name="Sanderfoot A.A."/>
            <person name="Spalding M.H."/>
            <person name="Kapitonov V.V."/>
            <person name="Ren Q."/>
            <person name="Ferris P."/>
            <person name="Lindquist E."/>
            <person name="Shapiro H."/>
            <person name="Lucas S.M."/>
            <person name="Grimwood J."/>
            <person name="Schmutz J."/>
            <person name="Grigoriev I.V."/>
            <person name="Rokhsar D.S."/>
        </authorList>
    </citation>
    <scope>NUCLEOTIDE SEQUENCE</scope>
    <source>
        <strain evidence="3">CC-503 cw92 mt+</strain>
    </source>
</reference>
<dbReference type="PaxDb" id="3055-EDP08850"/>
<dbReference type="Pfam" id="PF04749">
    <property type="entry name" value="PLAC8"/>
    <property type="match status" value="1"/>
</dbReference>
<organism evidence="1">
    <name type="scientific">Chlamydomonas reinhardtii</name>
    <name type="common">Chlamydomonas smithii</name>
    <dbReference type="NCBI Taxonomy" id="3055"/>
    <lineage>
        <taxon>Eukaryota</taxon>
        <taxon>Viridiplantae</taxon>
        <taxon>Chlorophyta</taxon>
        <taxon>core chlorophytes</taxon>
        <taxon>Chlorophyceae</taxon>
        <taxon>CS clade</taxon>
        <taxon>Chlamydomonadales</taxon>
        <taxon>Chlamydomonadaceae</taxon>
        <taxon>Chlamydomonas</taxon>
    </lineage>
</organism>
<evidence type="ECO:0000313" key="2">
    <source>
        <dbReference type="EMBL" id="BAF46290.1"/>
    </source>
</evidence>
<dbReference type="InterPro" id="IPR006461">
    <property type="entry name" value="PLAC_motif_containing"/>
</dbReference>
<reference evidence="2" key="2">
    <citation type="submission" date="2006-08" db="EMBL/GenBank/DDBJ databases">
        <title>Zygote specific and up-regulated genes in Chlamydomonas reinhardtii.</title>
        <authorList>
            <person name="Kubo T."/>
            <person name="Saito T."/>
            <person name="Matsuda Y."/>
        </authorList>
    </citation>
    <scope>NUCLEOTIDE SEQUENCE</scope>
</reference>
<gene>
    <name evidence="1" type="primary">Class VIII</name>
    <name evidence="2" type="synonym">EZY17</name>
    <name evidence="3" type="ORF">CHLRE_13g583450v5</name>
</gene>
<evidence type="ECO:0000313" key="1">
    <source>
        <dbReference type="EMBL" id="AAF60168.1"/>
    </source>
</evidence>
<protein>
    <submittedName>
        <fullName evidence="1">Early zygote protein</fullName>
    </submittedName>
    <submittedName>
        <fullName evidence="2">Zygote specific classVIII protein</fullName>
    </submittedName>
</protein>
<dbReference type="NCBIfam" id="TIGR01571">
    <property type="entry name" value="A_thal_Cys_rich"/>
    <property type="match status" value="1"/>
</dbReference>
<proteinExistence type="evidence at transcript level"/>
<dbReference type="Gramene" id="PNW74054">
    <property type="protein sequence ID" value="PNW74054"/>
    <property type="gene ID" value="CHLRE_13g583450v5"/>
</dbReference>
<dbReference type="KEGG" id="cre:CHLRE_13g583450v5"/>
<sequence>MGIQQEDGAAESRVLLAGARSSEHSEQWSTGIFDCFAQPGGAALGCVSLFMPCVQYGVVAETVNHEDVPCGGQFGLAAGTFFCLEVLAGLAQASLWPGISLVPTSGVLHYRLRRHLRDKYRIQGSWQRDLCATWWCGPCALAQETREIAIRSAATAAANAANAAPAGKGASMQAPGTMAVVGNLLLPAHYAPAPVNAATVAAAAVPDAAMPVTGVPVATVPPVAVATVTLRHNPAAVAEPK</sequence>
<reference evidence="1" key="1">
    <citation type="submission" date="2000-02" db="EMBL/GenBank/DDBJ databases">
        <title>Early Zygote Gene from Chlamydomonas reinhardtii.</title>
        <authorList>
            <person name="Matters G."/>
            <person name="Woessner J.P."/>
            <person name="Goodenough U.W."/>
        </authorList>
    </citation>
    <scope>NUCLEOTIDE SEQUENCE</scope>
</reference>
<dbReference type="FunCoup" id="Q9M5D4">
    <property type="interactions" value="73"/>
</dbReference>
<dbReference type="GeneID" id="5719358"/>
<dbReference type="PANTHER" id="PTHR15907">
    <property type="entry name" value="DUF614 FAMILY PROTEIN-RELATED"/>
    <property type="match status" value="1"/>
</dbReference>
<dbReference type="RefSeq" id="XP_001693596.1">
    <property type="nucleotide sequence ID" value="XM_001693544.1"/>
</dbReference>
<dbReference type="AlphaFoldDB" id="Q9M5D4"/>
<reference evidence="3 4" key="3">
    <citation type="journal article" date="2007" name="Science">
        <title>The Chlamydomonas genome reveals the evolution of key animal and plant functions.</title>
        <authorList>
            <person name="Merchant S.S."/>
            <person name="Prochnik S.E."/>
            <person name="Vallon O."/>
            <person name="Harris E.H."/>
            <person name="Karpowicz S.J."/>
            <person name="Witman G.B."/>
            <person name="Terry A."/>
            <person name="Salamov A."/>
            <person name="Fritz-Laylin L.K."/>
            <person name="Marechal-Drouard L."/>
            <person name="Marshall W.F."/>
            <person name="Qu L.H."/>
            <person name="Nelson D.R."/>
            <person name="Sanderfoot A.A."/>
            <person name="Spalding M.H."/>
            <person name="Kapitonov V.V."/>
            <person name="Ren Q."/>
            <person name="Ferris P."/>
            <person name="Lindquist E."/>
            <person name="Shapiro H."/>
            <person name="Lucas S.M."/>
            <person name="Grimwood J."/>
            <person name="Schmutz J."/>
            <person name="Cardol P."/>
            <person name="Cerutti H."/>
            <person name="Chanfreau G."/>
            <person name="Chen C.L."/>
            <person name="Cognat V."/>
            <person name="Croft M.T."/>
            <person name="Dent R."/>
            <person name="Dutcher S."/>
            <person name="Fernandez E."/>
            <person name="Fukuzawa H."/>
            <person name="Gonzalez-Ballester D."/>
            <person name="Gonzalez-Halphen D."/>
            <person name="Hallmann A."/>
            <person name="Hanikenne M."/>
            <person name="Hippler M."/>
            <person name="Inwood W."/>
            <person name="Jabbari K."/>
            <person name="Kalanon M."/>
            <person name="Kuras R."/>
            <person name="Lefebvre P.A."/>
            <person name="Lemaire S.D."/>
            <person name="Lobanov A.V."/>
            <person name="Lohr M."/>
            <person name="Manuell A."/>
            <person name="Meier I."/>
            <person name="Mets L."/>
            <person name="Mittag M."/>
            <person name="Mittelmeier T."/>
            <person name="Moroney J.V."/>
            <person name="Moseley J."/>
            <person name="Napoli C."/>
            <person name="Nedelcu A.M."/>
            <person name="Niyogi K."/>
            <person name="Novoselov S.V."/>
            <person name="Paulsen I.T."/>
            <person name="Pazour G."/>
            <person name="Purton S."/>
            <person name="Ral J.P."/>
            <person name="Riano-Pachon D.M."/>
            <person name="Riekhof W."/>
            <person name="Rymarquis L."/>
            <person name="Schroda M."/>
            <person name="Stern D."/>
            <person name="Umen J."/>
            <person name="Willows R."/>
            <person name="Wilson N."/>
            <person name="Zimmer S.L."/>
            <person name="Allmer J."/>
            <person name="Balk J."/>
            <person name="Bisova K."/>
            <person name="Chen C.J."/>
            <person name="Elias M."/>
            <person name="Gendler K."/>
            <person name="Hauser C."/>
            <person name="Lamb M.R."/>
            <person name="Ledford H."/>
            <person name="Long J.C."/>
            <person name="Minagawa J."/>
            <person name="Page M.D."/>
            <person name="Pan J."/>
            <person name="Pootakham W."/>
            <person name="Roje S."/>
            <person name="Rose A."/>
            <person name="Stahlberg E."/>
            <person name="Terauchi A.M."/>
            <person name="Yang P."/>
            <person name="Ball S."/>
            <person name="Bowler C."/>
            <person name="Dieckmann C.L."/>
            <person name="Gladyshev V.N."/>
            <person name="Green P."/>
            <person name="Jorgensen R."/>
            <person name="Mayfield S."/>
            <person name="Mueller-Roeber B."/>
            <person name="Rajamani S."/>
            <person name="Sayre R.T."/>
            <person name="Brokstein P."/>
            <person name="Dubchak I."/>
            <person name="Goodstein D."/>
            <person name="Hornick L."/>
            <person name="Huang Y.W."/>
            <person name="Jhaveri J."/>
            <person name="Luo Y."/>
            <person name="Martinez D."/>
            <person name="Ngau W.C."/>
            <person name="Otillar B."/>
            <person name="Poliakov A."/>
            <person name="Porter A."/>
            <person name="Szajkowski L."/>
            <person name="Werner G."/>
            <person name="Zhou K."/>
            <person name="Grigoriev I.V."/>
            <person name="Rokhsar D.S."/>
            <person name="Grossman A.R."/>
        </authorList>
    </citation>
    <scope>NUCLEOTIDE SEQUENCE [LARGE SCALE GENOMIC DNA]</scope>
    <source>
        <strain evidence="4">CC-503</strain>
        <strain evidence="3">CC-503 cw92 mt+</strain>
    </source>
</reference>
<dbReference type="EMBL" id="AB267744">
    <property type="protein sequence ID" value="BAF46290.1"/>
    <property type="molecule type" value="mRNA"/>
</dbReference>
<evidence type="ECO:0000313" key="4">
    <source>
        <dbReference type="Proteomes" id="UP000006906"/>
    </source>
</evidence>
<name>Q9M5D4_CHLRE</name>
<dbReference type="EMBL" id="AF231333">
    <property type="protein sequence ID" value="AAF60168.1"/>
    <property type="molecule type" value="mRNA"/>
</dbReference>
<accession>Q9M5D4</accession>
<dbReference type="HOGENOM" id="CLU_1153123_0_0_1"/>
<dbReference type="EMBL" id="CM008974">
    <property type="protein sequence ID" value="PNW74054.1"/>
    <property type="molecule type" value="Genomic_DNA"/>
</dbReference>
<evidence type="ECO:0000313" key="3">
    <source>
        <dbReference type="EMBL" id="PNW74054.1"/>
    </source>
</evidence>
<dbReference type="Proteomes" id="UP000006906">
    <property type="component" value="Chromosome 13"/>
</dbReference>
<keyword evidence="4" id="KW-1185">Reference proteome</keyword>
<dbReference type="ExpressionAtlas" id="Q9M5D4">
    <property type="expression patterns" value="baseline and differential"/>
</dbReference>
<dbReference type="OrthoDB" id="1045822at2759"/>